<feature type="region of interest" description="Disordered" evidence="1">
    <location>
        <begin position="15"/>
        <end position="86"/>
    </location>
</feature>
<gene>
    <name evidence="2" type="ORF">B5D80_26320</name>
</gene>
<keyword evidence="3" id="KW-1185">Reference proteome</keyword>
<name>A0A2D0AWT0_9ACTN</name>
<dbReference type="AlphaFoldDB" id="A0A2D0AWT0"/>
<feature type="non-terminal residue" evidence="2">
    <location>
        <position position="86"/>
    </location>
</feature>
<sequence length="86" mass="8548">MSGYLAALAALAVGTAPRLRPRALGRFEPEEPEPAGFLTEQERWPAAPPPARPTGPPPAPESPSPLPPSPGAPAVVAAAPAGPGAT</sequence>
<reference evidence="2 3" key="1">
    <citation type="submission" date="2017-03" db="EMBL/GenBank/DDBJ databases">
        <title>Whole genome sequence of Micromonospora wenchangensis, isolated from mangrove soil.</title>
        <authorList>
            <person name="Yang H."/>
        </authorList>
    </citation>
    <scope>NUCLEOTIDE SEQUENCE [LARGE SCALE GENOMIC DNA]</scope>
    <source>
        <strain evidence="2 3">CCTCC AA 2012002</strain>
    </source>
</reference>
<evidence type="ECO:0000313" key="2">
    <source>
        <dbReference type="EMBL" id="OWV01544.1"/>
    </source>
</evidence>
<evidence type="ECO:0000313" key="3">
    <source>
        <dbReference type="Proteomes" id="UP000197174"/>
    </source>
</evidence>
<protein>
    <submittedName>
        <fullName evidence="2">Uncharacterized protein</fullName>
    </submittedName>
</protein>
<dbReference type="EMBL" id="MZMV01000059">
    <property type="protein sequence ID" value="OWV01544.1"/>
    <property type="molecule type" value="Genomic_DNA"/>
</dbReference>
<comment type="caution">
    <text evidence="2">The sequence shown here is derived from an EMBL/GenBank/DDBJ whole genome shotgun (WGS) entry which is preliminary data.</text>
</comment>
<feature type="compositionally biased region" description="Pro residues" evidence="1">
    <location>
        <begin position="46"/>
        <end position="71"/>
    </location>
</feature>
<organism evidence="2 3">
    <name type="scientific">Micromonospora wenchangensis</name>
    <dbReference type="NCBI Taxonomy" id="1185415"/>
    <lineage>
        <taxon>Bacteria</taxon>
        <taxon>Bacillati</taxon>
        <taxon>Actinomycetota</taxon>
        <taxon>Actinomycetes</taxon>
        <taxon>Micromonosporales</taxon>
        <taxon>Micromonosporaceae</taxon>
        <taxon>Micromonospora</taxon>
    </lineage>
</organism>
<evidence type="ECO:0000256" key="1">
    <source>
        <dbReference type="SAM" id="MobiDB-lite"/>
    </source>
</evidence>
<dbReference type="Proteomes" id="UP000197174">
    <property type="component" value="Unassembled WGS sequence"/>
</dbReference>
<proteinExistence type="predicted"/>
<accession>A0A2D0AWT0</accession>
<feature type="compositionally biased region" description="Low complexity" evidence="1">
    <location>
        <begin position="72"/>
        <end position="86"/>
    </location>
</feature>